<evidence type="ECO:0000313" key="3">
    <source>
        <dbReference type="Proteomes" id="UP000287651"/>
    </source>
</evidence>
<sequence length="88" mass="9883">MPSYPRNITSHRSSHSRRSGFLVDNRVQEGFDVTPITESQENGSSVKLVALTPGNEMQIPLSMEWGPLGRSWVNRWLRSVAVIEMVAT</sequence>
<comment type="caution">
    <text evidence="2">The sequence shown here is derived from an EMBL/GenBank/DDBJ whole genome shotgun (WGS) entry which is preliminary data.</text>
</comment>
<evidence type="ECO:0000313" key="2">
    <source>
        <dbReference type="EMBL" id="RRT63728.1"/>
    </source>
</evidence>
<accession>A0A426ZIC5</accession>
<evidence type="ECO:0000256" key="1">
    <source>
        <dbReference type="SAM" id="MobiDB-lite"/>
    </source>
</evidence>
<dbReference type="EMBL" id="AMZH03006477">
    <property type="protein sequence ID" value="RRT63728.1"/>
    <property type="molecule type" value="Genomic_DNA"/>
</dbReference>
<gene>
    <name evidence="2" type="ORF">B296_00030182</name>
</gene>
<feature type="region of interest" description="Disordered" evidence="1">
    <location>
        <begin position="1"/>
        <end position="21"/>
    </location>
</feature>
<dbReference type="Proteomes" id="UP000287651">
    <property type="component" value="Unassembled WGS sequence"/>
</dbReference>
<reference evidence="2 3" key="1">
    <citation type="journal article" date="2014" name="Agronomy (Basel)">
        <title>A Draft Genome Sequence for Ensete ventricosum, the Drought-Tolerant Tree Against Hunger.</title>
        <authorList>
            <person name="Harrison J."/>
            <person name="Moore K.A."/>
            <person name="Paszkiewicz K."/>
            <person name="Jones T."/>
            <person name="Grant M."/>
            <person name="Ambacheew D."/>
            <person name="Muzemil S."/>
            <person name="Studholme D.J."/>
        </authorList>
    </citation>
    <scope>NUCLEOTIDE SEQUENCE [LARGE SCALE GENOMIC DNA]</scope>
</reference>
<organism evidence="2 3">
    <name type="scientific">Ensete ventricosum</name>
    <name type="common">Abyssinian banana</name>
    <name type="synonym">Musa ensete</name>
    <dbReference type="NCBI Taxonomy" id="4639"/>
    <lineage>
        <taxon>Eukaryota</taxon>
        <taxon>Viridiplantae</taxon>
        <taxon>Streptophyta</taxon>
        <taxon>Embryophyta</taxon>
        <taxon>Tracheophyta</taxon>
        <taxon>Spermatophyta</taxon>
        <taxon>Magnoliopsida</taxon>
        <taxon>Liliopsida</taxon>
        <taxon>Zingiberales</taxon>
        <taxon>Musaceae</taxon>
        <taxon>Ensete</taxon>
    </lineage>
</organism>
<name>A0A426ZIC5_ENSVE</name>
<proteinExistence type="predicted"/>
<protein>
    <submittedName>
        <fullName evidence="2">Uncharacterized protein</fullName>
    </submittedName>
</protein>
<dbReference type="AlphaFoldDB" id="A0A426ZIC5"/>